<feature type="transmembrane region" description="Helical" evidence="1">
    <location>
        <begin position="79"/>
        <end position="97"/>
    </location>
</feature>
<dbReference type="EMBL" id="QLMJ01000015">
    <property type="protein sequence ID" value="RAK31479.1"/>
    <property type="molecule type" value="Genomic_DNA"/>
</dbReference>
<comment type="caution">
    <text evidence="2">The sequence shown here is derived from an EMBL/GenBank/DDBJ whole genome shotgun (WGS) entry which is preliminary data.</text>
</comment>
<keyword evidence="1" id="KW-0472">Membrane</keyword>
<evidence type="ECO:0000313" key="3">
    <source>
        <dbReference type="Proteomes" id="UP000249341"/>
    </source>
</evidence>
<dbReference type="Pfam" id="PF19545">
    <property type="entry name" value="DUF6069"/>
    <property type="match status" value="1"/>
</dbReference>
<accession>A0A327Z707</accession>
<dbReference type="Proteomes" id="UP000249341">
    <property type="component" value="Unassembled WGS sequence"/>
</dbReference>
<dbReference type="InterPro" id="IPR045713">
    <property type="entry name" value="DUF6069"/>
</dbReference>
<keyword evidence="3" id="KW-1185">Reference proteome</keyword>
<feature type="transmembrane region" description="Helical" evidence="1">
    <location>
        <begin position="48"/>
        <end position="70"/>
    </location>
</feature>
<dbReference type="RefSeq" id="WP_111652379.1">
    <property type="nucleotide sequence ID" value="NZ_QLMJ01000015.1"/>
</dbReference>
<keyword evidence="1" id="KW-0812">Transmembrane</keyword>
<keyword evidence="1" id="KW-1133">Transmembrane helix</keyword>
<protein>
    <submittedName>
        <fullName evidence="2">Uncharacterized protein</fullName>
    </submittedName>
</protein>
<organism evidence="2 3">
    <name type="scientific">Actinoplanes lutulentus</name>
    <dbReference type="NCBI Taxonomy" id="1287878"/>
    <lineage>
        <taxon>Bacteria</taxon>
        <taxon>Bacillati</taxon>
        <taxon>Actinomycetota</taxon>
        <taxon>Actinomycetes</taxon>
        <taxon>Micromonosporales</taxon>
        <taxon>Micromonosporaceae</taxon>
        <taxon>Actinoplanes</taxon>
    </lineage>
</organism>
<sequence length="142" mass="14738">MPELSRPAVVTLSGLAALTINLLVYAGGRAAGGTFQFTTAGERAEVDAVTVAGFSAVPLLIGLTAVALLARVWQWVTRVALIIGPLLAIGTIFVMTVPADLDTVSTVALAVCHLTLVPILILAILRLGKRNTSLRAVAPDRV</sequence>
<evidence type="ECO:0000256" key="1">
    <source>
        <dbReference type="SAM" id="Phobius"/>
    </source>
</evidence>
<gene>
    <name evidence="2" type="ORF">B0I29_115286</name>
</gene>
<reference evidence="2 3" key="1">
    <citation type="submission" date="2018-06" db="EMBL/GenBank/DDBJ databases">
        <title>Genomic Encyclopedia of Type Strains, Phase III (KMG-III): the genomes of soil and plant-associated and newly described type strains.</title>
        <authorList>
            <person name="Whitman W."/>
        </authorList>
    </citation>
    <scope>NUCLEOTIDE SEQUENCE [LARGE SCALE GENOMIC DNA]</scope>
    <source>
        <strain evidence="2 3">CGMCC 4.7090</strain>
    </source>
</reference>
<feature type="transmembrane region" description="Helical" evidence="1">
    <location>
        <begin position="103"/>
        <end position="125"/>
    </location>
</feature>
<proteinExistence type="predicted"/>
<feature type="transmembrane region" description="Helical" evidence="1">
    <location>
        <begin position="7"/>
        <end position="28"/>
    </location>
</feature>
<evidence type="ECO:0000313" key="2">
    <source>
        <dbReference type="EMBL" id="RAK31479.1"/>
    </source>
</evidence>
<dbReference type="AlphaFoldDB" id="A0A327Z707"/>
<dbReference type="OrthoDB" id="3297943at2"/>
<name>A0A327Z707_9ACTN</name>